<proteinExistence type="predicted"/>
<dbReference type="Proteomes" id="UP000190827">
    <property type="component" value="Unassembled WGS sequence"/>
</dbReference>
<feature type="chain" id="PRO_5046603110" evidence="3">
    <location>
        <begin position="33"/>
        <end position="223"/>
    </location>
</feature>
<keyword evidence="5" id="KW-1185">Reference proteome</keyword>
<dbReference type="Pfam" id="PF04203">
    <property type="entry name" value="Sortase"/>
    <property type="match status" value="1"/>
</dbReference>
<dbReference type="PROSITE" id="PS51257">
    <property type="entry name" value="PROKAR_LIPOPROTEIN"/>
    <property type="match status" value="1"/>
</dbReference>
<evidence type="ECO:0000313" key="4">
    <source>
        <dbReference type="EMBL" id="SKC47757.1"/>
    </source>
</evidence>
<dbReference type="InterPro" id="IPR005754">
    <property type="entry name" value="Sortase"/>
</dbReference>
<feature type="region of interest" description="Disordered" evidence="2">
    <location>
        <begin position="31"/>
        <end position="65"/>
    </location>
</feature>
<organism evidence="4 5">
    <name type="scientific">Plantibacter cousiniae</name>
    <name type="common">nom. nud.</name>
    <dbReference type="NCBI Taxonomy" id="199709"/>
    <lineage>
        <taxon>Bacteria</taxon>
        <taxon>Bacillati</taxon>
        <taxon>Actinomycetota</taxon>
        <taxon>Actinomycetes</taxon>
        <taxon>Micrococcales</taxon>
        <taxon>Microbacteriaceae</taxon>
        <taxon>Plantibacter</taxon>
    </lineage>
</organism>
<protein>
    <submittedName>
        <fullName evidence="4">LPXTG-site transpeptidase (Sortase) family protein</fullName>
    </submittedName>
</protein>
<gene>
    <name evidence="4" type="ORF">SAMN06295973_1278</name>
</gene>
<keyword evidence="1" id="KW-0378">Hydrolase</keyword>
<dbReference type="InterPro" id="IPR023365">
    <property type="entry name" value="Sortase_dom-sf"/>
</dbReference>
<sequence length="223" mass="22994">MIRAHRRTIGTLAAAGALLTVLALSGCATTHAGQTPTSPNAADGPITSSEATDRGAAGAKQDPVAQAPAADVSALSVSRVQIPSIGVDAAVEPLERDSSGVLLPPVEWEDAGWYRAGVLPGQVGPAVIAGHLDTTLREAVFVHLKQLVAGDQVTVTMSDGSTATYAVDRAIDVEKKTFPTEEVYGPTPDAQLRLITCNGPFDDAADTYANNYVVFASLVGTTQ</sequence>
<evidence type="ECO:0000313" key="5">
    <source>
        <dbReference type="Proteomes" id="UP000190827"/>
    </source>
</evidence>
<dbReference type="CDD" id="cd05829">
    <property type="entry name" value="Sortase_F"/>
    <property type="match status" value="1"/>
</dbReference>
<dbReference type="InterPro" id="IPR042001">
    <property type="entry name" value="Sortase_F"/>
</dbReference>
<evidence type="ECO:0000256" key="1">
    <source>
        <dbReference type="ARBA" id="ARBA00022801"/>
    </source>
</evidence>
<feature type="signal peptide" evidence="3">
    <location>
        <begin position="1"/>
        <end position="32"/>
    </location>
</feature>
<reference evidence="4 5" key="1">
    <citation type="submission" date="2017-02" db="EMBL/GenBank/DDBJ databases">
        <authorList>
            <person name="Varghese N."/>
            <person name="Submissions S."/>
        </authorList>
    </citation>
    <scope>NUCLEOTIDE SEQUENCE [LARGE SCALE GENOMIC DNA]</scope>
    <source>
        <strain evidence="4 5">VKM Ac-1787</strain>
    </source>
</reference>
<accession>A0ABY1LMK5</accession>
<dbReference type="RefSeq" id="WP_079705199.1">
    <property type="nucleotide sequence ID" value="NZ_FUZO01000001.1"/>
</dbReference>
<keyword evidence="3" id="KW-0732">Signal</keyword>
<evidence type="ECO:0000256" key="3">
    <source>
        <dbReference type="SAM" id="SignalP"/>
    </source>
</evidence>
<comment type="caution">
    <text evidence="4">The sequence shown here is derived from an EMBL/GenBank/DDBJ whole genome shotgun (WGS) entry which is preliminary data.</text>
</comment>
<feature type="compositionally biased region" description="Polar residues" evidence="2">
    <location>
        <begin position="31"/>
        <end position="50"/>
    </location>
</feature>
<evidence type="ECO:0000256" key="2">
    <source>
        <dbReference type="SAM" id="MobiDB-lite"/>
    </source>
</evidence>
<dbReference type="SUPFAM" id="SSF63817">
    <property type="entry name" value="Sortase"/>
    <property type="match status" value="1"/>
</dbReference>
<dbReference type="EMBL" id="FUZO01000001">
    <property type="protein sequence ID" value="SKC47757.1"/>
    <property type="molecule type" value="Genomic_DNA"/>
</dbReference>
<name>A0ABY1LMK5_9MICO</name>
<dbReference type="Gene3D" id="2.40.260.10">
    <property type="entry name" value="Sortase"/>
    <property type="match status" value="1"/>
</dbReference>
<dbReference type="NCBIfam" id="NF033748">
    <property type="entry name" value="class_F_sortase"/>
    <property type="match status" value="1"/>
</dbReference>